<dbReference type="EMBL" id="FNCH01000005">
    <property type="protein sequence ID" value="SDG31940.1"/>
    <property type="molecule type" value="Genomic_DNA"/>
</dbReference>
<evidence type="ECO:0000313" key="2">
    <source>
        <dbReference type="EMBL" id="SDG31940.1"/>
    </source>
</evidence>
<keyword evidence="3" id="KW-1185">Reference proteome</keyword>
<evidence type="ECO:0000259" key="1">
    <source>
        <dbReference type="Pfam" id="PF01507"/>
    </source>
</evidence>
<dbReference type="GO" id="GO:0003824">
    <property type="term" value="F:catalytic activity"/>
    <property type="evidence" value="ECO:0007669"/>
    <property type="project" value="InterPro"/>
</dbReference>
<dbReference type="Proteomes" id="UP000199643">
    <property type="component" value="Unassembled WGS sequence"/>
</dbReference>
<gene>
    <name evidence="2" type="ORF">SAMN05421827_105122</name>
</gene>
<dbReference type="RefSeq" id="WP_090498776.1">
    <property type="nucleotide sequence ID" value="NZ_FNCH01000005.1"/>
</dbReference>
<reference evidence="3" key="1">
    <citation type="submission" date="2016-10" db="EMBL/GenBank/DDBJ databases">
        <authorList>
            <person name="Varghese N."/>
            <person name="Submissions S."/>
        </authorList>
    </citation>
    <scope>NUCLEOTIDE SEQUENCE [LARGE SCALE GENOMIC DNA]</scope>
    <source>
        <strain evidence="3">DSM 17933</strain>
    </source>
</reference>
<protein>
    <submittedName>
        <fullName evidence="2">Phosphoadenosine phosphosulfate reductase family protein</fullName>
    </submittedName>
</protein>
<name>A0A1G7TBH2_9SPHI</name>
<dbReference type="OrthoDB" id="9774475at2"/>
<dbReference type="AlphaFoldDB" id="A0A1G7TBH2"/>
<accession>A0A1G7TBH2</accession>
<dbReference type="InterPro" id="IPR014729">
    <property type="entry name" value="Rossmann-like_a/b/a_fold"/>
</dbReference>
<dbReference type="SUPFAM" id="SSF52402">
    <property type="entry name" value="Adenine nucleotide alpha hydrolases-like"/>
    <property type="match status" value="1"/>
</dbReference>
<evidence type="ECO:0000313" key="3">
    <source>
        <dbReference type="Proteomes" id="UP000199643"/>
    </source>
</evidence>
<sequence length="247" mass="28861">MKRVFNFSGGATSALMTILGKPTPDDIVLFTDTKWESPETYKFIDEFELYEGIKVHRVAYTHRKSPGMEGFPAYLNHKVYLPNRERRICTEDLKVRTAKRYLRTLGVRKFENLIGFRFDEKHRVDRNQKRFVNVFNKFPLYDMGVTKEMVDQYWLTKPYRLQIPRILGNCDLCFLKGKNAIITILQHHPELASKWIDAENNNHKKGHSATFIKGISYKEMLHIANSQRTLFDIDLAEPAFSCSCSNT</sequence>
<organism evidence="2 3">
    <name type="scientific">Pedobacter terrae</name>
    <dbReference type="NCBI Taxonomy" id="405671"/>
    <lineage>
        <taxon>Bacteria</taxon>
        <taxon>Pseudomonadati</taxon>
        <taxon>Bacteroidota</taxon>
        <taxon>Sphingobacteriia</taxon>
        <taxon>Sphingobacteriales</taxon>
        <taxon>Sphingobacteriaceae</taxon>
        <taxon>Pedobacter</taxon>
    </lineage>
</organism>
<dbReference type="Gene3D" id="3.40.50.620">
    <property type="entry name" value="HUPs"/>
    <property type="match status" value="1"/>
</dbReference>
<feature type="domain" description="Phosphoadenosine phosphosulphate reductase" evidence="1">
    <location>
        <begin position="4"/>
        <end position="141"/>
    </location>
</feature>
<dbReference type="Pfam" id="PF01507">
    <property type="entry name" value="PAPS_reduct"/>
    <property type="match status" value="1"/>
</dbReference>
<proteinExistence type="predicted"/>
<dbReference type="STRING" id="405671.SAMN05421827_105122"/>
<dbReference type="InterPro" id="IPR002500">
    <property type="entry name" value="PAPS_reduct_dom"/>
</dbReference>